<dbReference type="OrthoDB" id="1121820at2"/>
<accession>A0A4R4XDI7</accession>
<protein>
    <submittedName>
        <fullName evidence="1">Uncharacterized protein</fullName>
    </submittedName>
</protein>
<evidence type="ECO:0000313" key="2">
    <source>
        <dbReference type="Proteomes" id="UP000295172"/>
    </source>
</evidence>
<sequence>MTTEIQTIAFTVPLLPGMTDTDRRVMNACWQGDRRSEYEASRRRLGITRERVWIQPGPDGDAALVVVESADVQAALAGVASSPEPFDRWFRDHCRAVHGIDLEAGFPPPELVLDFRA</sequence>
<keyword evidence="2" id="KW-1185">Reference proteome</keyword>
<dbReference type="EMBL" id="SMKR01000018">
    <property type="protein sequence ID" value="TDD28715.1"/>
    <property type="molecule type" value="Genomic_DNA"/>
</dbReference>
<dbReference type="AlphaFoldDB" id="A0A4R4XDI7"/>
<dbReference type="RefSeq" id="WP_132317188.1">
    <property type="nucleotide sequence ID" value="NZ_SMKR01000018.1"/>
</dbReference>
<gene>
    <name evidence="1" type="ORF">E1218_06260</name>
</gene>
<dbReference type="Proteomes" id="UP000295172">
    <property type="component" value="Unassembled WGS sequence"/>
</dbReference>
<name>A0A4R4XDI7_9ACTN</name>
<reference evidence="1 2" key="1">
    <citation type="submission" date="2019-02" db="EMBL/GenBank/DDBJ databases">
        <title>Draft genome sequences of novel Actinobacteria.</title>
        <authorList>
            <person name="Sahin N."/>
            <person name="Ay H."/>
            <person name="Saygin H."/>
        </authorList>
    </citation>
    <scope>NUCLEOTIDE SEQUENCE [LARGE SCALE GENOMIC DNA]</scope>
    <source>
        <strain evidence="1 2">16K104</strain>
    </source>
</reference>
<comment type="caution">
    <text evidence="1">The sequence shown here is derived from an EMBL/GenBank/DDBJ whole genome shotgun (WGS) entry which is preliminary data.</text>
</comment>
<proteinExistence type="predicted"/>
<organism evidence="1 2">
    <name type="scientific">Kribbella turkmenica</name>
    <dbReference type="NCBI Taxonomy" id="2530375"/>
    <lineage>
        <taxon>Bacteria</taxon>
        <taxon>Bacillati</taxon>
        <taxon>Actinomycetota</taxon>
        <taxon>Actinomycetes</taxon>
        <taxon>Propionibacteriales</taxon>
        <taxon>Kribbellaceae</taxon>
        <taxon>Kribbella</taxon>
    </lineage>
</organism>
<evidence type="ECO:0000313" key="1">
    <source>
        <dbReference type="EMBL" id="TDD28715.1"/>
    </source>
</evidence>